<reference evidence="1" key="1">
    <citation type="journal article" date="2012" name="Nature">
        <title>The oyster genome reveals stress adaptation and complexity of shell formation.</title>
        <authorList>
            <person name="Zhang G."/>
            <person name="Fang X."/>
            <person name="Guo X."/>
            <person name="Li L."/>
            <person name="Luo R."/>
            <person name="Xu F."/>
            <person name="Yang P."/>
            <person name="Zhang L."/>
            <person name="Wang X."/>
            <person name="Qi H."/>
            <person name="Xiong Z."/>
            <person name="Que H."/>
            <person name="Xie Y."/>
            <person name="Holland P.W."/>
            <person name="Paps J."/>
            <person name="Zhu Y."/>
            <person name="Wu F."/>
            <person name="Chen Y."/>
            <person name="Wang J."/>
            <person name="Peng C."/>
            <person name="Meng J."/>
            <person name="Yang L."/>
            <person name="Liu J."/>
            <person name="Wen B."/>
            <person name="Zhang N."/>
            <person name="Huang Z."/>
            <person name="Zhu Q."/>
            <person name="Feng Y."/>
            <person name="Mount A."/>
            <person name="Hedgecock D."/>
            <person name="Xu Z."/>
            <person name="Liu Y."/>
            <person name="Domazet-Loso T."/>
            <person name="Du Y."/>
            <person name="Sun X."/>
            <person name="Zhang S."/>
            <person name="Liu B."/>
            <person name="Cheng P."/>
            <person name="Jiang X."/>
            <person name="Li J."/>
            <person name="Fan D."/>
            <person name="Wang W."/>
            <person name="Fu W."/>
            <person name="Wang T."/>
            <person name="Wang B."/>
            <person name="Zhang J."/>
            <person name="Peng Z."/>
            <person name="Li Y."/>
            <person name="Li N."/>
            <person name="Wang J."/>
            <person name="Chen M."/>
            <person name="He Y."/>
            <person name="Tan F."/>
            <person name="Song X."/>
            <person name="Zheng Q."/>
            <person name="Huang R."/>
            <person name="Yang H."/>
            <person name="Du X."/>
            <person name="Chen L."/>
            <person name="Yang M."/>
            <person name="Gaffney P.M."/>
            <person name="Wang S."/>
            <person name="Luo L."/>
            <person name="She Z."/>
            <person name="Ming Y."/>
            <person name="Huang W."/>
            <person name="Zhang S."/>
            <person name="Huang B."/>
            <person name="Zhang Y."/>
            <person name="Qu T."/>
            <person name="Ni P."/>
            <person name="Miao G."/>
            <person name="Wang J."/>
            <person name="Wang Q."/>
            <person name="Steinberg C.E."/>
            <person name="Wang H."/>
            <person name="Li N."/>
            <person name="Qian L."/>
            <person name="Zhang G."/>
            <person name="Li Y."/>
            <person name="Yang H."/>
            <person name="Liu X."/>
            <person name="Wang J."/>
            <person name="Yin Y."/>
            <person name="Wang J."/>
        </authorList>
    </citation>
    <scope>NUCLEOTIDE SEQUENCE [LARGE SCALE GENOMIC DNA]</scope>
    <source>
        <strain evidence="1">05x7-T-G4-1.051#20</strain>
    </source>
</reference>
<dbReference type="HOGENOM" id="CLU_2887899_0_0_1"/>
<gene>
    <name evidence="1" type="ORF">CGI_10018052</name>
</gene>
<organism evidence="1">
    <name type="scientific">Magallana gigas</name>
    <name type="common">Pacific oyster</name>
    <name type="synonym">Crassostrea gigas</name>
    <dbReference type="NCBI Taxonomy" id="29159"/>
    <lineage>
        <taxon>Eukaryota</taxon>
        <taxon>Metazoa</taxon>
        <taxon>Spiralia</taxon>
        <taxon>Lophotrochozoa</taxon>
        <taxon>Mollusca</taxon>
        <taxon>Bivalvia</taxon>
        <taxon>Autobranchia</taxon>
        <taxon>Pteriomorphia</taxon>
        <taxon>Ostreida</taxon>
        <taxon>Ostreoidea</taxon>
        <taxon>Ostreidae</taxon>
        <taxon>Magallana</taxon>
    </lineage>
</organism>
<name>K1R1F8_MAGGI</name>
<proteinExistence type="predicted"/>
<sequence length="63" mass="7227">MKRIEVVKIFIRMECPTLCIEPYIRHAHFFYNEENSIRSNAFGTAHLLSNTTRAADPGNVDTS</sequence>
<dbReference type="EMBL" id="JH816405">
    <property type="protein sequence ID" value="EKC43062.1"/>
    <property type="molecule type" value="Genomic_DNA"/>
</dbReference>
<dbReference type="AlphaFoldDB" id="K1R1F8"/>
<evidence type="ECO:0000313" key="1">
    <source>
        <dbReference type="EMBL" id="EKC43062.1"/>
    </source>
</evidence>
<dbReference type="InParanoid" id="K1R1F8"/>
<protein>
    <submittedName>
        <fullName evidence="1">Uncharacterized protein</fullName>
    </submittedName>
</protein>
<accession>K1R1F8</accession>